<dbReference type="EMBL" id="QLMC01000006">
    <property type="protein sequence ID" value="RAJ93011.1"/>
    <property type="molecule type" value="Genomic_DNA"/>
</dbReference>
<dbReference type="Gene3D" id="3.40.50.300">
    <property type="entry name" value="P-loop containing nucleotide triphosphate hydrolases"/>
    <property type="match status" value="1"/>
</dbReference>
<evidence type="ECO:0000313" key="2">
    <source>
        <dbReference type="EMBL" id="RAJ93011.1"/>
    </source>
</evidence>
<dbReference type="SUPFAM" id="SSF52540">
    <property type="entry name" value="P-loop containing nucleoside triphosphate hydrolases"/>
    <property type="match status" value="1"/>
</dbReference>
<dbReference type="OrthoDB" id="9815116at2"/>
<comment type="caution">
    <text evidence="2">The sequence shown here is derived from an EMBL/GenBank/DDBJ whole genome shotgun (WGS) entry which is preliminary data.</text>
</comment>
<accession>A0A327WMU6</accession>
<gene>
    <name evidence="2" type="ORF">LX87_04523</name>
</gene>
<dbReference type="RefSeq" id="WP_111630554.1">
    <property type="nucleotide sequence ID" value="NZ_QLMC01000006.1"/>
</dbReference>
<dbReference type="FunFam" id="3.40.50.300:FF:000285">
    <property type="entry name" value="Sporulation initiation inhibitor Soj"/>
    <property type="match status" value="1"/>
</dbReference>
<evidence type="ECO:0000313" key="3">
    <source>
        <dbReference type="Proteomes" id="UP000248790"/>
    </source>
</evidence>
<keyword evidence="3" id="KW-1185">Reference proteome</keyword>
<dbReference type="PANTHER" id="PTHR13696">
    <property type="entry name" value="P-LOOP CONTAINING NUCLEOSIDE TRIPHOSPHATE HYDROLASE"/>
    <property type="match status" value="1"/>
</dbReference>
<organism evidence="2 3">
    <name type="scientific">Larkinella arboricola</name>
    <dbReference type="NCBI Taxonomy" id="643671"/>
    <lineage>
        <taxon>Bacteria</taxon>
        <taxon>Pseudomonadati</taxon>
        <taxon>Bacteroidota</taxon>
        <taxon>Cytophagia</taxon>
        <taxon>Cytophagales</taxon>
        <taxon>Spirosomataceae</taxon>
        <taxon>Larkinella</taxon>
    </lineage>
</organism>
<dbReference type="InterPro" id="IPR027417">
    <property type="entry name" value="P-loop_NTPase"/>
</dbReference>
<feature type="domain" description="AAA" evidence="1">
    <location>
        <begin position="6"/>
        <end position="173"/>
    </location>
</feature>
<name>A0A327WMU6_LARAB</name>
<reference evidence="2 3" key="1">
    <citation type="submission" date="2018-06" db="EMBL/GenBank/DDBJ databases">
        <title>Genomic Encyclopedia of Archaeal and Bacterial Type Strains, Phase II (KMG-II): from individual species to whole genera.</title>
        <authorList>
            <person name="Goeker M."/>
        </authorList>
    </citation>
    <scope>NUCLEOTIDE SEQUENCE [LARGE SCALE GENOMIC DNA]</scope>
    <source>
        <strain evidence="2 3">DSM 21851</strain>
    </source>
</reference>
<dbReference type="Pfam" id="PF13614">
    <property type="entry name" value="AAA_31"/>
    <property type="match status" value="1"/>
</dbReference>
<dbReference type="AlphaFoldDB" id="A0A327WMU6"/>
<sequence length="256" mass="27998">MAYPITVAVTNNKGGTGKTTTTLNLGAALAKQGFRVLLVDLDAQCNLGLAAGCRQAPHHVGELLLGEASWEETLVKGQNIDLLPSSRLLLSYEHQLNMEPDSGYLLREQLEGRPYDYVIIDCPPSLGALTFGALGAANWFIVPMQGENFAYVGLDEILQCVLKVRRRLNPGLQLAGILMNKFDLRTKFGQSVYSKLTDHPTVRLFTNSVRQDVSLMECTAFGQSIFEYAPTSRGAQDFISVCQEFLQVTATAPIPS</sequence>
<dbReference type="PANTHER" id="PTHR13696:SF99">
    <property type="entry name" value="COBYRINIC ACID AC-DIAMIDE SYNTHASE"/>
    <property type="match status" value="1"/>
</dbReference>
<dbReference type="CDD" id="cd02042">
    <property type="entry name" value="ParAB_family"/>
    <property type="match status" value="1"/>
</dbReference>
<dbReference type="InterPro" id="IPR050678">
    <property type="entry name" value="DNA_Partitioning_ATPase"/>
</dbReference>
<dbReference type="Proteomes" id="UP000248790">
    <property type="component" value="Unassembled WGS sequence"/>
</dbReference>
<dbReference type="InterPro" id="IPR025669">
    <property type="entry name" value="AAA_dom"/>
</dbReference>
<proteinExistence type="predicted"/>
<protein>
    <submittedName>
        <fullName evidence="2">Chromosome partitioning protein</fullName>
    </submittedName>
</protein>
<evidence type="ECO:0000259" key="1">
    <source>
        <dbReference type="Pfam" id="PF13614"/>
    </source>
</evidence>